<reference evidence="2" key="1">
    <citation type="journal article" date="2022" name="Int. J. Mol. Sci.">
        <title>Draft Genome of Tanacetum Coccineum: Genomic Comparison of Closely Related Tanacetum-Family Plants.</title>
        <authorList>
            <person name="Yamashiro T."/>
            <person name="Shiraishi A."/>
            <person name="Nakayama K."/>
            <person name="Satake H."/>
        </authorList>
    </citation>
    <scope>NUCLEOTIDE SEQUENCE</scope>
</reference>
<evidence type="ECO:0000313" key="2">
    <source>
        <dbReference type="EMBL" id="GJS92910.1"/>
    </source>
</evidence>
<accession>A0ABQ4ZRK2</accession>
<name>A0ABQ4ZRK2_9ASTR</name>
<evidence type="ECO:0000313" key="3">
    <source>
        <dbReference type="Proteomes" id="UP001151760"/>
    </source>
</evidence>
<dbReference type="Proteomes" id="UP001151760">
    <property type="component" value="Unassembled WGS sequence"/>
</dbReference>
<proteinExistence type="predicted"/>
<feature type="region of interest" description="Disordered" evidence="1">
    <location>
        <begin position="360"/>
        <end position="383"/>
    </location>
</feature>
<feature type="compositionally biased region" description="Polar residues" evidence="1">
    <location>
        <begin position="371"/>
        <end position="382"/>
    </location>
</feature>
<reference evidence="2" key="2">
    <citation type="submission" date="2022-01" db="EMBL/GenBank/DDBJ databases">
        <authorList>
            <person name="Yamashiro T."/>
            <person name="Shiraishi A."/>
            <person name="Satake H."/>
            <person name="Nakayama K."/>
        </authorList>
    </citation>
    <scope>NUCLEOTIDE SEQUENCE</scope>
</reference>
<evidence type="ECO:0000256" key="1">
    <source>
        <dbReference type="SAM" id="MobiDB-lite"/>
    </source>
</evidence>
<keyword evidence="3" id="KW-1185">Reference proteome</keyword>
<sequence length="393" mass="44359">MDYALIENPTIYVSLIQQFYQTATASTLDNGEMEITATIDGKVKIFYEASIRKHLKDTFPLNRADEAASTCVDVRHGGATIAVTSLYAGHGSGNIDKTLTMSHDLPLLRVNTLGSDEGRMQHNELIDLVIKLSNRVVALETDLQQTKKVYGTAFTKLIMKVKKLEKTVKSSKARRRAKIVVSDNEEDLEDPSKQGRKIDEIDQDPDITLVQHDAEIQGRHGLDMEFETEVYTAEHVSTVEPVSTTGASVTTSVTISTASPLRVSTADDISTAKTLQERLGYEAALRLQEQLDEEESQRIARVHEEARSFNVEEWEAIQARVEADEELAHRLQAEEREKYFEAEKAKLLVELINQRKGYFAQQRAEERRNKPPTQSQQRTYMSNYIKKMGSHTL</sequence>
<dbReference type="EMBL" id="BQNB010011615">
    <property type="protein sequence ID" value="GJS92910.1"/>
    <property type="molecule type" value="Genomic_DNA"/>
</dbReference>
<organism evidence="2 3">
    <name type="scientific">Tanacetum coccineum</name>
    <dbReference type="NCBI Taxonomy" id="301880"/>
    <lineage>
        <taxon>Eukaryota</taxon>
        <taxon>Viridiplantae</taxon>
        <taxon>Streptophyta</taxon>
        <taxon>Embryophyta</taxon>
        <taxon>Tracheophyta</taxon>
        <taxon>Spermatophyta</taxon>
        <taxon>Magnoliopsida</taxon>
        <taxon>eudicotyledons</taxon>
        <taxon>Gunneridae</taxon>
        <taxon>Pentapetalae</taxon>
        <taxon>asterids</taxon>
        <taxon>campanulids</taxon>
        <taxon>Asterales</taxon>
        <taxon>Asteraceae</taxon>
        <taxon>Asteroideae</taxon>
        <taxon>Anthemideae</taxon>
        <taxon>Anthemidinae</taxon>
        <taxon>Tanacetum</taxon>
    </lineage>
</organism>
<gene>
    <name evidence="2" type="ORF">Tco_0799878</name>
</gene>
<protein>
    <submittedName>
        <fullName evidence="2">Uncharacterized protein</fullName>
    </submittedName>
</protein>
<comment type="caution">
    <text evidence="2">The sequence shown here is derived from an EMBL/GenBank/DDBJ whole genome shotgun (WGS) entry which is preliminary data.</text>
</comment>